<dbReference type="Proteomes" id="UP001172159">
    <property type="component" value="Unassembled WGS sequence"/>
</dbReference>
<reference evidence="2" key="1">
    <citation type="submission" date="2023-06" db="EMBL/GenBank/DDBJ databases">
        <title>Genome-scale phylogeny and comparative genomics of the fungal order Sordariales.</title>
        <authorList>
            <consortium name="Lawrence Berkeley National Laboratory"/>
            <person name="Hensen N."/>
            <person name="Bonometti L."/>
            <person name="Westerberg I."/>
            <person name="Brannstrom I.O."/>
            <person name="Guillou S."/>
            <person name="Cros-Aarteil S."/>
            <person name="Calhoun S."/>
            <person name="Haridas S."/>
            <person name="Kuo A."/>
            <person name="Mondo S."/>
            <person name="Pangilinan J."/>
            <person name="Riley R."/>
            <person name="Labutti K."/>
            <person name="Andreopoulos B."/>
            <person name="Lipzen A."/>
            <person name="Chen C."/>
            <person name="Yanf M."/>
            <person name="Daum C."/>
            <person name="Ng V."/>
            <person name="Clum A."/>
            <person name="Steindorff A."/>
            <person name="Ohm R."/>
            <person name="Martin F."/>
            <person name="Silar P."/>
            <person name="Natvig D."/>
            <person name="Lalanne C."/>
            <person name="Gautier V."/>
            <person name="Ament-Velasquez S.L."/>
            <person name="Kruys A."/>
            <person name="Hutchinson M.I."/>
            <person name="Powell A.J."/>
            <person name="Barry K."/>
            <person name="Miller A.N."/>
            <person name="Grigoriev I.V."/>
            <person name="Debuchy R."/>
            <person name="Gladieux P."/>
            <person name="Thoren M.H."/>
            <person name="Johannesson H."/>
        </authorList>
    </citation>
    <scope>NUCLEOTIDE SEQUENCE</scope>
    <source>
        <strain evidence="2">CBS 540.89</strain>
    </source>
</reference>
<keyword evidence="3" id="KW-1185">Reference proteome</keyword>
<feature type="compositionally biased region" description="Polar residues" evidence="1">
    <location>
        <begin position="31"/>
        <end position="53"/>
    </location>
</feature>
<dbReference type="AlphaFoldDB" id="A0AA40E687"/>
<feature type="region of interest" description="Disordered" evidence="1">
    <location>
        <begin position="1"/>
        <end position="81"/>
    </location>
</feature>
<accession>A0AA40E687</accession>
<gene>
    <name evidence="2" type="ORF">B0T21DRAFT_36341</name>
</gene>
<dbReference type="EMBL" id="JAUKTV010000010">
    <property type="protein sequence ID" value="KAK0726562.1"/>
    <property type="molecule type" value="Genomic_DNA"/>
</dbReference>
<proteinExistence type="predicted"/>
<feature type="compositionally biased region" description="Polar residues" evidence="1">
    <location>
        <begin position="61"/>
        <end position="81"/>
    </location>
</feature>
<organism evidence="2 3">
    <name type="scientific">Apiosordaria backusii</name>
    <dbReference type="NCBI Taxonomy" id="314023"/>
    <lineage>
        <taxon>Eukaryota</taxon>
        <taxon>Fungi</taxon>
        <taxon>Dikarya</taxon>
        <taxon>Ascomycota</taxon>
        <taxon>Pezizomycotina</taxon>
        <taxon>Sordariomycetes</taxon>
        <taxon>Sordariomycetidae</taxon>
        <taxon>Sordariales</taxon>
        <taxon>Lasiosphaeriaceae</taxon>
        <taxon>Apiosordaria</taxon>
    </lineage>
</organism>
<name>A0AA40E687_9PEZI</name>
<evidence type="ECO:0000313" key="2">
    <source>
        <dbReference type="EMBL" id="KAK0726562.1"/>
    </source>
</evidence>
<comment type="caution">
    <text evidence="2">The sequence shown here is derived from an EMBL/GenBank/DDBJ whole genome shotgun (WGS) entry which is preliminary data.</text>
</comment>
<sequence>MAQDQCWTSTPVSQTTRNGVGQGEARFHGTARQTRPPQGSSLTKSRSAATSETTGHEPASLLNTKNPHFPKPSSSTPGSLSARPSFTFEIIVLCFYSTLSSPLLAAGLPLDQLTRNIAIS</sequence>
<protein>
    <submittedName>
        <fullName evidence="2">Uncharacterized protein</fullName>
    </submittedName>
</protein>
<evidence type="ECO:0000313" key="3">
    <source>
        <dbReference type="Proteomes" id="UP001172159"/>
    </source>
</evidence>
<evidence type="ECO:0000256" key="1">
    <source>
        <dbReference type="SAM" id="MobiDB-lite"/>
    </source>
</evidence>
<feature type="compositionally biased region" description="Polar residues" evidence="1">
    <location>
        <begin position="1"/>
        <end position="19"/>
    </location>
</feature>